<feature type="transmembrane region" description="Helical" evidence="10">
    <location>
        <begin position="31"/>
        <end position="53"/>
    </location>
</feature>
<reference evidence="11 12" key="1">
    <citation type="journal article" date="2018" name="PLoS ONE">
        <title>The draft genome of Kipferlia bialata reveals reductive genome evolution in fornicate parasites.</title>
        <authorList>
            <person name="Tanifuji G."/>
            <person name="Takabayashi S."/>
            <person name="Kume K."/>
            <person name="Takagi M."/>
            <person name="Nakayama T."/>
            <person name="Kamikawa R."/>
            <person name="Inagaki Y."/>
            <person name="Hashimoto T."/>
        </authorList>
    </citation>
    <scope>NUCLEOTIDE SEQUENCE [LARGE SCALE GENOMIC DNA]</scope>
    <source>
        <strain evidence="11">NY0173</strain>
    </source>
</reference>
<comment type="caution">
    <text evidence="11">The sequence shown here is derived from an EMBL/GenBank/DDBJ whole genome shotgun (WGS) entry which is preliminary data.</text>
</comment>
<evidence type="ECO:0000256" key="3">
    <source>
        <dbReference type="ARBA" id="ARBA00022692"/>
    </source>
</evidence>
<dbReference type="Proteomes" id="UP000265618">
    <property type="component" value="Unassembled WGS sequence"/>
</dbReference>
<evidence type="ECO:0000256" key="2">
    <source>
        <dbReference type="ARBA" id="ARBA00022516"/>
    </source>
</evidence>
<accession>A0A9K3D4A7</accession>
<evidence type="ECO:0000256" key="5">
    <source>
        <dbReference type="ARBA" id="ARBA00023098"/>
    </source>
</evidence>
<dbReference type="InterPro" id="IPR043130">
    <property type="entry name" value="CDP-OH_PTrfase_TM_dom"/>
</dbReference>
<keyword evidence="7" id="KW-0594">Phospholipid biosynthesis</keyword>
<dbReference type="GO" id="GO:0016020">
    <property type="term" value="C:membrane"/>
    <property type="evidence" value="ECO:0007669"/>
    <property type="project" value="UniProtKB-SubCell"/>
</dbReference>
<comment type="subcellular location">
    <subcellularLocation>
        <location evidence="1">Membrane</location>
        <topology evidence="1">Multi-pass membrane protein</topology>
    </subcellularLocation>
</comment>
<name>A0A9K3D4A7_9EUKA</name>
<dbReference type="Pfam" id="PF01066">
    <property type="entry name" value="CDP-OH_P_transf"/>
    <property type="match status" value="1"/>
</dbReference>
<feature type="transmembrane region" description="Helical" evidence="10">
    <location>
        <begin position="260"/>
        <end position="279"/>
    </location>
</feature>
<keyword evidence="2" id="KW-0444">Lipid biosynthesis</keyword>
<feature type="transmembrane region" description="Helical" evidence="10">
    <location>
        <begin position="207"/>
        <end position="225"/>
    </location>
</feature>
<feature type="compositionally biased region" description="Low complexity" evidence="9">
    <location>
        <begin position="327"/>
        <end position="345"/>
    </location>
</feature>
<evidence type="ECO:0000256" key="9">
    <source>
        <dbReference type="SAM" id="MobiDB-lite"/>
    </source>
</evidence>
<keyword evidence="8" id="KW-1208">Phospholipid metabolism</keyword>
<feature type="transmembrane region" description="Helical" evidence="10">
    <location>
        <begin position="169"/>
        <end position="187"/>
    </location>
</feature>
<evidence type="ECO:0000256" key="6">
    <source>
        <dbReference type="ARBA" id="ARBA00023136"/>
    </source>
</evidence>
<evidence type="ECO:0000313" key="12">
    <source>
        <dbReference type="Proteomes" id="UP000265618"/>
    </source>
</evidence>
<keyword evidence="6 10" id="KW-0472">Membrane</keyword>
<proteinExistence type="predicted"/>
<dbReference type="PANTHER" id="PTHR14269">
    <property type="entry name" value="CDP-DIACYLGLYCEROL--GLYCEROL-3-PHOSPHATE 3-PHOSPHATIDYLTRANSFERASE-RELATED"/>
    <property type="match status" value="1"/>
</dbReference>
<feature type="transmembrane region" description="Helical" evidence="10">
    <location>
        <begin position="75"/>
        <end position="94"/>
    </location>
</feature>
<dbReference type="EMBL" id="BDIP01003420">
    <property type="protein sequence ID" value="GIQ87681.1"/>
    <property type="molecule type" value="Genomic_DNA"/>
</dbReference>
<evidence type="ECO:0000256" key="7">
    <source>
        <dbReference type="ARBA" id="ARBA00023209"/>
    </source>
</evidence>
<dbReference type="InterPro" id="IPR000462">
    <property type="entry name" value="CDP-OH_P_trans"/>
</dbReference>
<protein>
    <submittedName>
        <fullName evidence="11">CDP-alcohol phosphatidyltransferase</fullName>
    </submittedName>
</protein>
<organism evidence="11 12">
    <name type="scientific">Kipferlia bialata</name>
    <dbReference type="NCBI Taxonomy" id="797122"/>
    <lineage>
        <taxon>Eukaryota</taxon>
        <taxon>Metamonada</taxon>
        <taxon>Carpediemonas-like organisms</taxon>
        <taxon>Kipferlia</taxon>
    </lineage>
</organism>
<evidence type="ECO:0000313" key="11">
    <source>
        <dbReference type="EMBL" id="GIQ87681.1"/>
    </source>
</evidence>
<evidence type="ECO:0000256" key="4">
    <source>
        <dbReference type="ARBA" id="ARBA00022989"/>
    </source>
</evidence>
<evidence type="ECO:0000256" key="8">
    <source>
        <dbReference type="ARBA" id="ARBA00023264"/>
    </source>
</evidence>
<evidence type="ECO:0000256" key="10">
    <source>
        <dbReference type="SAM" id="Phobius"/>
    </source>
</evidence>
<keyword evidence="5" id="KW-0443">Lipid metabolism</keyword>
<dbReference type="InterPro" id="IPR050324">
    <property type="entry name" value="CDP-alcohol_PTase-I"/>
</dbReference>
<keyword evidence="4 10" id="KW-1133">Transmembrane helix</keyword>
<sequence>MKDVLMMVTLLMCFPVGEFPYLVYKLSLNAVIALAIVFSILSFVWALIPAYWYANILSMLNFTCGLLGVFALLKGYQPIVAVVAIFCGQALDLFDGRAANKWGSTPIGEYLDDIADATSFGACVALLIMMSFDNELLGFFSGIAHVSATLFRLVRFLVHKKADKKEGGVTFFAGLPSPAAAFINALFTTLPLKDVMDPIVADMAKMFVVVLMAMFQISSIAYPHPGRALTAWMPRRVILAGFTGWFLFTIYHFQRKHYAMPFHVLLAPLSLYLCLPIYGKKFGMVKANQEEFDVFAGNRELRRDKKREKRRDRRARRARRRARGEEVSTSEMSETSYSSDSEAED</sequence>
<feature type="region of interest" description="Disordered" evidence="9">
    <location>
        <begin position="303"/>
        <end position="345"/>
    </location>
</feature>
<dbReference type="GO" id="GO:0016780">
    <property type="term" value="F:phosphotransferase activity, for other substituted phosphate groups"/>
    <property type="evidence" value="ECO:0007669"/>
    <property type="project" value="InterPro"/>
</dbReference>
<keyword evidence="3 10" id="KW-0812">Transmembrane</keyword>
<feature type="compositionally biased region" description="Basic residues" evidence="9">
    <location>
        <begin position="304"/>
        <end position="322"/>
    </location>
</feature>
<feature type="transmembrane region" description="Helical" evidence="10">
    <location>
        <begin position="237"/>
        <end position="254"/>
    </location>
</feature>
<dbReference type="Gene3D" id="1.20.120.1760">
    <property type="match status" value="1"/>
</dbReference>
<dbReference type="GO" id="GO:0008654">
    <property type="term" value="P:phospholipid biosynthetic process"/>
    <property type="evidence" value="ECO:0007669"/>
    <property type="project" value="UniProtKB-KW"/>
</dbReference>
<gene>
    <name evidence="11" type="ORF">KIPB_009775</name>
</gene>
<dbReference type="AlphaFoldDB" id="A0A9K3D4A7"/>
<evidence type="ECO:0000256" key="1">
    <source>
        <dbReference type="ARBA" id="ARBA00004141"/>
    </source>
</evidence>
<keyword evidence="12" id="KW-1185">Reference proteome</keyword>
<dbReference type="PANTHER" id="PTHR14269:SF61">
    <property type="entry name" value="CDP-DIACYLGLYCEROL--SERINE O-PHOSPHATIDYLTRANSFERASE"/>
    <property type="match status" value="1"/>
</dbReference>
<feature type="transmembrane region" description="Helical" evidence="10">
    <location>
        <begin position="138"/>
        <end position="157"/>
    </location>
</feature>
<dbReference type="OrthoDB" id="10254249at2759"/>